<evidence type="ECO:0000259" key="3">
    <source>
        <dbReference type="Pfam" id="PF13359"/>
    </source>
</evidence>
<protein>
    <recommendedName>
        <fullName evidence="3">DDE Tnp4 domain-containing protein</fullName>
    </recommendedName>
</protein>
<dbReference type="EMBL" id="CACRXK020000429">
    <property type="protein sequence ID" value="CAB3981792.1"/>
    <property type="molecule type" value="Genomic_DNA"/>
</dbReference>
<evidence type="ECO:0000256" key="2">
    <source>
        <dbReference type="ARBA" id="ARBA00022723"/>
    </source>
</evidence>
<proteinExistence type="predicted"/>
<dbReference type="AlphaFoldDB" id="A0A6S7FZU2"/>
<evidence type="ECO:0000313" key="4">
    <source>
        <dbReference type="EMBL" id="CAB3981792.1"/>
    </source>
</evidence>
<name>A0A6S7FZU2_PARCT</name>
<evidence type="ECO:0000256" key="1">
    <source>
        <dbReference type="ARBA" id="ARBA00001968"/>
    </source>
</evidence>
<dbReference type="Pfam" id="PF13359">
    <property type="entry name" value="DDE_Tnp_4"/>
    <property type="match status" value="1"/>
</dbReference>
<keyword evidence="5" id="KW-1185">Reference proteome</keyword>
<organism evidence="4 5">
    <name type="scientific">Paramuricea clavata</name>
    <name type="common">Red gorgonian</name>
    <name type="synonym">Violescent sea-whip</name>
    <dbReference type="NCBI Taxonomy" id="317549"/>
    <lineage>
        <taxon>Eukaryota</taxon>
        <taxon>Metazoa</taxon>
        <taxon>Cnidaria</taxon>
        <taxon>Anthozoa</taxon>
        <taxon>Octocorallia</taxon>
        <taxon>Malacalcyonacea</taxon>
        <taxon>Plexauridae</taxon>
        <taxon>Paramuricea</taxon>
    </lineage>
</organism>
<comment type="cofactor">
    <cofactor evidence="1">
        <name>a divalent metal cation</name>
        <dbReference type="ChEBI" id="CHEBI:60240"/>
    </cofactor>
</comment>
<sequence>MTRRFGRNPTELCLIFNKVVDIVYDTHQHRLKSSDQLFLSADHLHNYALAVHQHGAPLHNCFGFVDGTVRRIARPKYHQRIMYNGHERVHSMKFQSVVLPNGLIANLSGPYEGKRHDSTMLNESGLLPTLRRVAFYDNEPLCIYDDPAYPLGVHLQGPCHSRMHSSHPK</sequence>
<comment type="caution">
    <text evidence="4">The sequence shown here is derived from an EMBL/GenBank/DDBJ whole genome shotgun (WGS) entry which is preliminary data.</text>
</comment>
<reference evidence="4" key="1">
    <citation type="submission" date="2020-04" db="EMBL/GenBank/DDBJ databases">
        <authorList>
            <person name="Alioto T."/>
            <person name="Alioto T."/>
            <person name="Gomez Garrido J."/>
        </authorList>
    </citation>
    <scope>NUCLEOTIDE SEQUENCE</scope>
    <source>
        <strain evidence="4">A484AB</strain>
    </source>
</reference>
<dbReference type="GO" id="GO:0046872">
    <property type="term" value="F:metal ion binding"/>
    <property type="evidence" value="ECO:0007669"/>
    <property type="project" value="UniProtKB-KW"/>
</dbReference>
<dbReference type="OrthoDB" id="6075055at2759"/>
<feature type="domain" description="DDE Tnp4" evidence="3">
    <location>
        <begin position="65"/>
        <end position="149"/>
    </location>
</feature>
<keyword evidence="2" id="KW-0479">Metal-binding</keyword>
<accession>A0A6S7FZU2</accession>
<gene>
    <name evidence="4" type="ORF">PACLA_8A012018</name>
</gene>
<dbReference type="InterPro" id="IPR027806">
    <property type="entry name" value="HARBI1_dom"/>
</dbReference>
<dbReference type="Proteomes" id="UP001152795">
    <property type="component" value="Unassembled WGS sequence"/>
</dbReference>
<evidence type="ECO:0000313" key="5">
    <source>
        <dbReference type="Proteomes" id="UP001152795"/>
    </source>
</evidence>